<dbReference type="EMBL" id="JAFREM010000008">
    <property type="protein sequence ID" value="MBO1305448.1"/>
    <property type="molecule type" value="Genomic_DNA"/>
</dbReference>
<evidence type="ECO:0000256" key="1">
    <source>
        <dbReference type="PROSITE-ProRule" id="PRU00409"/>
    </source>
</evidence>
<name>A0ABS3L8R0_9ENTE</name>
<keyword evidence="1" id="KW-0547">Nucleotide-binding</keyword>
<evidence type="ECO:0000259" key="2">
    <source>
        <dbReference type="PROSITE" id="PS50975"/>
    </source>
</evidence>
<dbReference type="PROSITE" id="PS50975">
    <property type="entry name" value="ATP_GRASP"/>
    <property type="match status" value="1"/>
</dbReference>
<feature type="domain" description="ATP-grasp" evidence="2">
    <location>
        <begin position="127"/>
        <end position="329"/>
    </location>
</feature>
<dbReference type="SUPFAM" id="SSF56059">
    <property type="entry name" value="Glutathione synthetase ATP-binding domain-like"/>
    <property type="match status" value="1"/>
</dbReference>
<dbReference type="Proteomes" id="UP000664601">
    <property type="component" value="Unassembled WGS sequence"/>
</dbReference>
<gene>
    <name evidence="3" type="ORF">JZO70_04710</name>
</gene>
<proteinExistence type="predicted"/>
<dbReference type="InterPro" id="IPR011761">
    <property type="entry name" value="ATP-grasp"/>
</dbReference>
<dbReference type="GO" id="GO:0016874">
    <property type="term" value="F:ligase activity"/>
    <property type="evidence" value="ECO:0007669"/>
    <property type="project" value="UniProtKB-KW"/>
</dbReference>
<dbReference type="RefSeq" id="WP_207672392.1">
    <property type="nucleotide sequence ID" value="NZ_JAFREM010000008.1"/>
</dbReference>
<keyword evidence="1" id="KW-0067">ATP-binding</keyword>
<evidence type="ECO:0000313" key="4">
    <source>
        <dbReference type="Proteomes" id="UP000664601"/>
    </source>
</evidence>
<protein>
    <submittedName>
        <fullName evidence="3">Carboxylate--amine ligase</fullName>
    </submittedName>
</protein>
<reference evidence="3 4" key="1">
    <citation type="submission" date="2021-03" db="EMBL/GenBank/DDBJ databases">
        <title>Enterococcal diversity collection.</title>
        <authorList>
            <person name="Gilmore M.S."/>
            <person name="Schwartzman J."/>
            <person name="Van Tyne D."/>
            <person name="Martin M."/>
            <person name="Earl A.M."/>
            <person name="Manson A.L."/>
            <person name="Straub T."/>
            <person name="Salamzade R."/>
            <person name="Saavedra J."/>
            <person name="Lebreton F."/>
            <person name="Prichula J."/>
            <person name="Schaufler K."/>
            <person name="Gaca A."/>
            <person name="Sgardioli B."/>
            <person name="Wagenaar J."/>
            <person name="Strong T."/>
        </authorList>
    </citation>
    <scope>NUCLEOTIDE SEQUENCE [LARGE SCALE GENOMIC DNA]</scope>
    <source>
        <strain evidence="3 4">669A</strain>
    </source>
</reference>
<keyword evidence="3" id="KW-0436">Ligase</keyword>
<comment type="caution">
    <text evidence="3">The sequence shown here is derived from an EMBL/GenBank/DDBJ whole genome shotgun (WGS) entry which is preliminary data.</text>
</comment>
<accession>A0ABS3L8R0</accession>
<sequence>MNRQQNFVPILLGSDINVYGMARSFHEAYGLVSEAYAGLQLAPTKYSKIVNVHTIAGFDKDPVFIEEMRKLGKEKYNDPKTKYLLIACGDGYAELVSLHKEELSEWFICPYIDYAMLQQLISKVSFYEICEEYQLPYPKTLIVREEMLENGRLNQELPFSFPVALKPANSVEWLSVDFEGRKKAFIFDTREEFDTILERIYQAGYKSEMIAQDFIPGDDSNMRVLNAYVDQDHQVRMMCLGHPLLEDPSPEAIGNYVAIMPEYNEKIYQTIKSFLEKIDYTGFANFDMKYDPRDGEYKLFEINLRQGRSSFFVTLNGLNLAQFVTEDRVFQVPFSETIYGKAQADTAMLWMGVPKEVFVKFARDNEDKQKALDLIEKDKWGTTVFYKKDMSPIRWVLMKYMFSKYKGRFNLFFKEKEG</sequence>
<dbReference type="Gene3D" id="3.30.470.20">
    <property type="entry name" value="ATP-grasp fold, B domain"/>
    <property type="match status" value="1"/>
</dbReference>
<organism evidence="3 4">
    <name type="scientific">Candidatus Enterococcus moelleringii</name>
    <dbReference type="NCBI Taxonomy" id="2815325"/>
    <lineage>
        <taxon>Bacteria</taxon>
        <taxon>Bacillati</taxon>
        <taxon>Bacillota</taxon>
        <taxon>Bacilli</taxon>
        <taxon>Lactobacillales</taxon>
        <taxon>Enterococcaceae</taxon>
        <taxon>Enterococcus</taxon>
    </lineage>
</organism>
<keyword evidence="4" id="KW-1185">Reference proteome</keyword>
<evidence type="ECO:0000313" key="3">
    <source>
        <dbReference type="EMBL" id="MBO1305448.1"/>
    </source>
</evidence>